<dbReference type="AlphaFoldDB" id="A0AAE0XY84"/>
<sequence length="82" mass="9019">MIRLDVGTPGQRGDILRHESGGEGIFSGTSRTRNNDQAGRCYTRAERGYFEARVGAGTMIRLDVGTPGRRGDILRHESAQEQ</sequence>
<feature type="compositionally biased region" description="Polar residues" evidence="1">
    <location>
        <begin position="27"/>
        <end position="37"/>
    </location>
</feature>
<dbReference type="EMBL" id="JAWDGP010007325">
    <property type="protein sequence ID" value="KAK3725818.1"/>
    <property type="molecule type" value="Genomic_DNA"/>
</dbReference>
<gene>
    <name evidence="2" type="ORF">RRG08_030046</name>
</gene>
<feature type="region of interest" description="Disordered" evidence="1">
    <location>
        <begin position="1"/>
        <end position="37"/>
    </location>
</feature>
<keyword evidence="3" id="KW-1185">Reference proteome</keyword>
<evidence type="ECO:0000256" key="1">
    <source>
        <dbReference type="SAM" id="MobiDB-lite"/>
    </source>
</evidence>
<evidence type="ECO:0000313" key="2">
    <source>
        <dbReference type="EMBL" id="KAK3725818.1"/>
    </source>
</evidence>
<comment type="caution">
    <text evidence="2">The sequence shown here is derived from an EMBL/GenBank/DDBJ whole genome shotgun (WGS) entry which is preliminary data.</text>
</comment>
<accession>A0AAE0XY84</accession>
<reference evidence="2" key="1">
    <citation type="journal article" date="2023" name="G3 (Bethesda)">
        <title>A reference genome for the long-term kleptoplast-retaining sea slug Elysia crispata morphotype clarki.</title>
        <authorList>
            <person name="Eastman K.E."/>
            <person name="Pendleton A.L."/>
            <person name="Shaikh M.A."/>
            <person name="Suttiyut T."/>
            <person name="Ogas R."/>
            <person name="Tomko P."/>
            <person name="Gavelis G."/>
            <person name="Widhalm J.R."/>
            <person name="Wisecaver J.H."/>
        </authorList>
    </citation>
    <scope>NUCLEOTIDE SEQUENCE</scope>
    <source>
        <strain evidence="2">ECLA1</strain>
    </source>
</reference>
<name>A0AAE0XY84_9GAST</name>
<dbReference type="Proteomes" id="UP001283361">
    <property type="component" value="Unassembled WGS sequence"/>
</dbReference>
<protein>
    <submittedName>
        <fullName evidence="2">Uncharacterized protein</fullName>
    </submittedName>
</protein>
<organism evidence="2 3">
    <name type="scientific">Elysia crispata</name>
    <name type="common">lettuce slug</name>
    <dbReference type="NCBI Taxonomy" id="231223"/>
    <lineage>
        <taxon>Eukaryota</taxon>
        <taxon>Metazoa</taxon>
        <taxon>Spiralia</taxon>
        <taxon>Lophotrochozoa</taxon>
        <taxon>Mollusca</taxon>
        <taxon>Gastropoda</taxon>
        <taxon>Heterobranchia</taxon>
        <taxon>Euthyneura</taxon>
        <taxon>Panpulmonata</taxon>
        <taxon>Sacoglossa</taxon>
        <taxon>Placobranchoidea</taxon>
        <taxon>Plakobranchidae</taxon>
        <taxon>Elysia</taxon>
    </lineage>
</organism>
<evidence type="ECO:0000313" key="3">
    <source>
        <dbReference type="Proteomes" id="UP001283361"/>
    </source>
</evidence>
<proteinExistence type="predicted"/>